<proteinExistence type="predicted"/>
<feature type="region of interest" description="Disordered" evidence="1">
    <location>
        <begin position="1"/>
        <end position="69"/>
    </location>
</feature>
<gene>
    <name evidence="2" type="ORF">EVA_02536</name>
</gene>
<organism evidence="2">
    <name type="scientific">gut metagenome</name>
    <dbReference type="NCBI Taxonomy" id="749906"/>
    <lineage>
        <taxon>unclassified sequences</taxon>
        <taxon>metagenomes</taxon>
        <taxon>organismal metagenomes</taxon>
    </lineage>
</organism>
<feature type="compositionally biased region" description="Basic and acidic residues" evidence="1">
    <location>
        <begin position="1"/>
        <end position="43"/>
    </location>
</feature>
<feature type="compositionally biased region" description="Acidic residues" evidence="1">
    <location>
        <begin position="44"/>
        <end position="60"/>
    </location>
</feature>
<dbReference type="InterPro" id="IPR045755">
    <property type="entry name" value="FtsL-like"/>
</dbReference>
<accession>J9H0X2</accession>
<dbReference type="AlphaFoldDB" id="J9H0X2"/>
<evidence type="ECO:0000256" key="1">
    <source>
        <dbReference type="SAM" id="MobiDB-lite"/>
    </source>
</evidence>
<reference evidence="2" key="1">
    <citation type="journal article" date="2012" name="PLoS ONE">
        <title>Gene sets for utilization of primary and secondary nutrition supplies in the distal gut of endangered iberian lynx.</title>
        <authorList>
            <person name="Alcaide M."/>
            <person name="Messina E."/>
            <person name="Richter M."/>
            <person name="Bargiela R."/>
            <person name="Peplies J."/>
            <person name="Huws S.A."/>
            <person name="Newbold C.J."/>
            <person name="Golyshin P.N."/>
            <person name="Simon M.A."/>
            <person name="Lopez G."/>
            <person name="Yakimov M.M."/>
            <person name="Ferrer M."/>
        </authorList>
    </citation>
    <scope>NUCLEOTIDE SEQUENCE</scope>
</reference>
<sequence length="187" mass="21598">MNWEDGKEQRDRAFEEMLRRVQQQEEAERAKRQAEEAAERAEEMGEAETVEEPQDAEADAGEVSSDEKAKQAFEKLTGMDDEDAITVNFRTIIGGDVLAGRWFRRQLKFLLFLVGLAILYVSNRYACQRETIENIELTHKLEDRRLRAVVATSNLTEFTRRSNIQSKLQDSTLKSSPAPFYYLQTNQ</sequence>
<dbReference type="EMBL" id="AMCI01000409">
    <property type="protein sequence ID" value="EJX09353.1"/>
    <property type="molecule type" value="Genomic_DNA"/>
</dbReference>
<evidence type="ECO:0000313" key="2">
    <source>
        <dbReference type="EMBL" id="EJX09353.1"/>
    </source>
</evidence>
<dbReference type="Pfam" id="PF19579">
    <property type="entry name" value="FtsL_2"/>
    <property type="match status" value="1"/>
</dbReference>
<name>J9H0X2_9ZZZZ</name>
<comment type="caution">
    <text evidence="2">The sequence shown here is derived from an EMBL/GenBank/DDBJ whole genome shotgun (WGS) entry which is preliminary data.</text>
</comment>
<protein>
    <submittedName>
        <fullName evidence="2">Uncharacterized protein</fullName>
    </submittedName>
</protein>